<keyword evidence="1" id="KW-0175">Coiled coil</keyword>
<dbReference type="STRING" id="52694.ACWI_36200"/>
<evidence type="ECO:0000313" key="2">
    <source>
        <dbReference type="EMBL" id="OFV68929.1"/>
    </source>
</evidence>
<comment type="caution">
    <text evidence="2">The sequence shown here is derived from an EMBL/GenBank/DDBJ whole genome shotgun (WGS) entry which is preliminary data.</text>
</comment>
<sequence>MSKIKSITAMINIETNCRDNLVRRKGRLMNQIAPDGIKTSNLGDDLDASCIHGNQSRAFEDILPEVMELQQQINEHNREIDVLVNLKNQILEQISSIDNVNTKVKYLRDQVGYSLQEIALVLGYSYDYIREISASLNKN</sequence>
<evidence type="ECO:0000313" key="3">
    <source>
        <dbReference type="Proteomes" id="UP000176244"/>
    </source>
</evidence>
<dbReference type="EMBL" id="LKEU01000051">
    <property type="protein sequence ID" value="OFV68929.1"/>
    <property type="molecule type" value="Genomic_DNA"/>
</dbReference>
<organism evidence="2 3">
    <name type="scientific">Acetobacterium wieringae</name>
    <dbReference type="NCBI Taxonomy" id="52694"/>
    <lineage>
        <taxon>Bacteria</taxon>
        <taxon>Bacillati</taxon>
        <taxon>Bacillota</taxon>
        <taxon>Clostridia</taxon>
        <taxon>Eubacteriales</taxon>
        <taxon>Eubacteriaceae</taxon>
        <taxon>Acetobacterium</taxon>
    </lineage>
</organism>
<dbReference type="Proteomes" id="UP000176244">
    <property type="component" value="Unassembled WGS sequence"/>
</dbReference>
<feature type="coiled-coil region" evidence="1">
    <location>
        <begin position="66"/>
        <end position="93"/>
    </location>
</feature>
<proteinExistence type="predicted"/>
<evidence type="ECO:0000256" key="1">
    <source>
        <dbReference type="SAM" id="Coils"/>
    </source>
</evidence>
<name>A0A1F2PBY4_9FIRM</name>
<accession>A0A1F2PBY4</accession>
<dbReference type="RefSeq" id="WP_070372847.1">
    <property type="nucleotide sequence ID" value="NZ_LKEU01000051.1"/>
</dbReference>
<reference evidence="2 3" key="1">
    <citation type="submission" date="2015-09" db="EMBL/GenBank/DDBJ databases">
        <title>Genome sequence of Acetobacterium wieringae DSM 1911.</title>
        <authorList>
            <person name="Poehlein A."/>
            <person name="Bengelsdorf F.R."/>
            <person name="Schiel-Bengelsdorf B."/>
            <person name="Duerre P."/>
            <person name="Daniel R."/>
        </authorList>
    </citation>
    <scope>NUCLEOTIDE SEQUENCE [LARGE SCALE GENOMIC DNA]</scope>
    <source>
        <strain evidence="2 3">DSM 1911</strain>
    </source>
</reference>
<protein>
    <submittedName>
        <fullName evidence="2">Uncharacterized protein</fullName>
    </submittedName>
</protein>
<gene>
    <name evidence="2" type="ORF">ACWI_36200</name>
</gene>
<dbReference type="AlphaFoldDB" id="A0A1F2PBY4"/>